<name>A0A2N5DSN2_9GAMM</name>
<keyword evidence="2" id="KW-1185">Reference proteome</keyword>
<dbReference type="Proteomes" id="UP000234503">
    <property type="component" value="Unassembled WGS sequence"/>
</dbReference>
<reference evidence="1 2" key="1">
    <citation type="submission" date="2017-12" db="EMBL/GenBank/DDBJ databases">
        <title>Characterization of six clinical isolates of Enterochimera gen. nov., a novel genus of the Yersiniaciae family and the three species Enterochimera arupensis sp. nov., Enterochimera coloradensis sp. nov, and Enterochimera californica sp. nov.</title>
        <authorList>
            <person name="Rossi A."/>
            <person name="Fisher M."/>
        </authorList>
    </citation>
    <scope>NUCLEOTIDE SEQUENCE [LARGE SCALE GENOMIC DNA]</scope>
    <source>
        <strain evidence="2">2016-Iso4</strain>
    </source>
</reference>
<accession>A0A2N5DSN2</accession>
<proteinExistence type="predicted"/>
<sequence length="69" mass="7491">MQVWETALHGGQLATQLMRRCWIWETALLAGRKATQLMRQRQVWETALLCGPPGTAAGAPASDVGNSPT</sequence>
<evidence type="ECO:0000313" key="2">
    <source>
        <dbReference type="Proteomes" id="UP000234503"/>
    </source>
</evidence>
<organism evidence="1 2">
    <name type="scientific">Chimaeribacter coloradensis</name>
    <dbReference type="NCBI Taxonomy" id="2060068"/>
    <lineage>
        <taxon>Bacteria</taxon>
        <taxon>Pseudomonadati</taxon>
        <taxon>Pseudomonadota</taxon>
        <taxon>Gammaproteobacteria</taxon>
        <taxon>Enterobacterales</taxon>
        <taxon>Yersiniaceae</taxon>
        <taxon>Chimaeribacter</taxon>
    </lineage>
</organism>
<evidence type="ECO:0000313" key="1">
    <source>
        <dbReference type="EMBL" id="PLR29111.1"/>
    </source>
</evidence>
<protein>
    <submittedName>
        <fullName evidence="1">Uncharacterized protein</fullName>
    </submittedName>
</protein>
<dbReference type="EMBL" id="PJZH01000068">
    <property type="protein sequence ID" value="PLR29111.1"/>
    <property type="molecule type" value="Genomic_DNA"/>
</dbReference>
<dbReference type="AlphaFoldDB" id="A0A2N5DSN2"/>
<comment type="caution">
    <text evidence="1">The sequence shown here is derived from an EMBL/GenBank/DDBJ whole genome shotgun (WGS) entry which is preliminary data.</text>
</comment>
<gene>
    <name evidence="1" type="ORF">CYR32_21190</name>
</gene>